<evidence type="ECO:0000256" key="1">
    <source>
        <dbReference type="SAM" id="Phobius"/>
    </source>
</evidence>
<dbReference type="Proteomes" id="UP000309885">
    <property type="component" value="Unassembled WGS sequence"/>
</dbReference>
<evidence type="ECO:0000313" key="2">
    <source>
        <dbReference type="EMBL" id="TLF41848.1"/>
    </source>
</evidence>
<proteinExistence type="predicted"/>
<dbReference type="EMBL" id="VBWO01000001">
    <property type="protein sequence ID" value="TLF41848.1"/>
    <property type="molecule type" value="Genomic_DNA"/>
</dbReference>
<keyword evidence="1" id="KW-1133">Transmembrane helix</keyword>
<sequence>MVKDNKILTISKKIINYAVFPLTLAIVVGLSTPGSFIYQAFNNDNNAIPLSSLTPTPTKLTITPYELGNYTVYVDYTAPQVRASRSTMEKRFKHFKATINAAIAQKKGLRFRYNTTFDNGNNSEVWGVNLTVK</sequence>
<organism evidence="2 3">
    <name type="scientific">Lacticaseibacillus zeae</name>
    <name type="common">Lactobacillus zeae</name>
    <dbReference type="NCBI Taxonomy" id="57037"/>
    <lineage>
        <taxon>Bacteria</taxon>
        <taxon>Bacillati</taxon>
        <taxon>Bacillota</taxon>
        <taxon>Bacilli</taxon>
        <taxon>Lactobacillales</taxon>
        <taxon>Lactobacillaceae</taxon>
        <taxon>Lacticaseibacillus</taxon>
    </lineage>
</organism>
<dbReference type="AlphaFoldDB" id="A0A5R8LX18"/>
<protein>
    <submittedName>
        <fullName evidence="2">Uncharacterized protein</fullName>
    </submittedName>
</protein>
<keyword evidence="1" id="KW-0812">Transmembrane</keyword>
<name>A0A5R8LX18_LACZE</name>
<evidence type="ECO:0000313" key="3">
    <source>
        <dbReference type="Proteomes" id="UP000309885"/>
    </source>
</evidence>
<accession>A0A5R8LX18</accession>
<dbReference type="RefSeq" id="WP_138130151.1">
    <property type="nucleotide sequence ID" value="NZ_VBWO01000001.1"/>
</dbReference>
<keyword evidence="1" id="KW-0472">Membrane</keyword>
<comment type="caution">
    <text evidence="2">The sequence shown here is derived from an EMBL/GenBank/DDBJ whole genome shotgun (WGS) entry which is preliminary data.</text>
</comment>
<gene>
    <name evidence="2" type="ORF">FEI15_01160</name>
</gene>
<reference evidence="2 3" key="1">
    <citation type="submission" date="2019-05" db="EMBL/GenBank/DDBJ databases">
        <title>Genome-based reclassification of Lactobacillus casei as Lactobacillus casei subsp. casei. subsp.nov., description of Lactobacillus casei subsp. zeae subsp. nov., and emended description of Lactobacillus casei.</title>
        <authorList>
            <person name="Huang C.-H."/>
        </authorList>
    </citation>
    <scope>NUCLEOTIDE SEQUENCE [LARGE SCALE GENOMIC DNA]</scope>
    <source>
        <strain evidence="2 3">CRBIP24.44</strain>
    </source>
</reference>
<feature type="transmembrane region" description="Helical" evidence="1">
    <location>
        <begin position="14"/>
        <end position="38"/>
    </location>
</feature>